<dbReference type="Gene3D" id="3.20.20.80">
    <property type="entry name" value="Glycosidases"/>
    <property type="match status" value="1"/>
</dbReference>
<protein>
    <submittedName>
        <fullName evidence="7">Glycoside hydrolase family 31 protein</fullName>
    </submittedName>
</protein>
<feature type="region of interest" description="Disordered" evidence="5">
    <location>
        <begin position="145"/>
        <end position="213"/>
    </location>
</feature>
<dbReference type="PANTHER" id="PTHR43053">
    <property type="entry name" value="GLYCOSIDASE FAMILY 31"/>
    <property type="match status" value="1"/>
</dbReference>
<evidence type="ECO:0000256" key="4">
    <source>
        <dbReference type="RuleBase" id="RU361185"/>
    </source>
</evidence>
<gene>
    <name evidence="7" type="ORF">RM779_26980</name>
</gene>
<dbReference type="EMBL" id="JAVREV010000018">
    <property type="protein sequence ID" value="MDT0446209.1"/>
    <property type="molecule type" value="Genomic_DNA"/>
</dbReference>
<dbReference type="PANTHER" id="PTHR43053:SF4">
    <property type="entry name" value="MYOGENESIS-REGULATING GLYCOSIDASE"/>
    <property type="match status" value="1"/>
</dbReference>
<dbReference type="InterPro" id="IPR000322">
    <property type="entry name" value="Glyco_hydro_31_TIM"/>
</dbReference>
<name>A0ABU2SCS3_9ACTN</name>
<reference evidence="8" key="1">
    <citation type="submission" date="2023-07" db="EMBL/GenBank/DDBJ databases">
        <title>30 novel species of actinomycetes from the DSMZ collection.</title>
        <authorList>
            <person name="Nouioui I."/>
        </authorList>
    </citation>
    <scope>NUCLEOTIDE SEQUENCE [LARGE SCALE GENOMIC DNA]</scope>
    <source>
        <strain evidence="8">DSM 41886</strain>
    </source>
</reference>
<feature type="compositionally biased region" description="Low complexity" evidence="5">
    <location>
        <begin position="145"/>
        <end position="161"/>
    </location>
</feature>
<dbReference type="Pfam" id="PF01055">
    <property type="entry name" value="Glyco_hydro_31_2nd"/>
    <property type="match status" value="1"/>
</dbReference>
<comment type="similarity">
    <text evidence="1 4">Belongs to the glycosyl hydrolase 31 family.</text>
</comment>
<keyword evidence="3 4" id="KW-0326">Glycosidase</keyword>
<keyword evidence="2 4" id="KW-0378">Hydrolase</keyword>
<comment type="caution">
    <text evidence="7">The sequence shown here is derived from an EMBL/GenBank/DDBJ whole genome shotgun (WGS) entry which is preliminary data.</text>
</comment>
<organism evidence="7 8">
    <name type="scientific">Streptomyces johnsoniae</name>
    <dbReference type="NCBI Taxonomy" id="3075532"/>
    <lineage>
        <taxon>Bacteria</taxon>
        <taxon>Bacillati</taxon>
        <taxon>Actinomycetota</taxon>
        <taxon>Actinomycetes</taxon>
        <taxon>Kitasatosporales</taxon>
        <taxon>Streptomycetaceae</taxon>
        <taxon>Streptomyces</taxon>
    </lineage>
</organism>
<evidence type="ECO:0000256" key="1">
    <source>
        <dbReference type="ARBA" id="ARBA00007806"/>
    </source>
</evidence>
<keyword evidence="8" id="KW-1185">Reference proteome</keyword>
<accession>A0ABU2SCS3</accession>
<dbReference type="RefSeq" id="WP_311620368.1">
    <property type="nucleotide sequence ID" value="NZ_JAVREV010000018.1"/>
</dbReference>
<evidence type="ECO:0000259" key="6">
    <source>
        <dbReference type="Pfam" id="PF01055"/>
    </source>
</evidence>
<dbReference type="GO" id="GO:0016787">
    <property type="term" value="F:hydrolase activity"/>
    <property type="evidence" value="ECO:0007669"/>
    <property type="project" value="UniProtKB-KW"/>
</dbReference>
<dbReference type="Proteomes" id="UP001183615">
    <property type="component" value="Unassembled WGS sequence"/>
</dbReference>
<evidence type="ECO:0000313" key="8">
    <source>
        <dbReference type="Proteomes" id="UP001183615"/>
    </source>
</evidence>
<evidence type="ECO:0000313" key="7">
    <source>
        <dbReference type="EMBL" id="MDT0446209.1"/>
    </source>
</evidence>
<sequence>MFRPTQQRVMEYARAIVEHGLPRGVIMIDDRWHEDYGTWTFHGGPFPDPAAMPRQLRDLGFKVMLWLVPYVTPGTEVFRALRDAGLLIRDRRGRVAIGAWWNGFGAALDLLGPEAVRWLAGTLKDLRRLGVGGFKFDGGEPPFYRSTRPWAARTRTPTRSRGTVPGWDIPSTSSGTRGSRRTSPSRSGSATRFTRGPAATVWPGSSPTRSPNR</sequence>
<dbReference type="InterPro" id="IPR050985">
    <property type="entry name" value="Alpha-glycosidase_related"/>
</dbReference>
<evidence type="ECO:0000256" key="3">
    <source>
        <dbReference type="ARBA" id="ARBA00023295"/>
    </source>
</evidence>
<feature type="domain" description="Glycoside hydrolase family 31 TIM barrel" evidence="6">
    <location>
        <begin position="5"/>
        <end position="148"/>
    </location>
</feature>
<feature type="compositionally biased region" description="Low complexity" evidence="5">
    <location>
        <begin position="170"/>
        <end position="189"/>
    </location>
</feature>
<dbReference type="InterPro" id="IPR017853">
    <property type="entry name" value="GH"/>
</dbReference>
<feature type="compositionally biased region" description="Polar residues" evidence="5">
    <location>
        <begin position="203"/>
        <end position="213"/>
    </location>
</feature>
<evidence type="ECO:0000256" key="5">
    <source>
        <dbReference type="SAM" id="MobiDB-lite"/>
    </source>
</evidence>
<evidence type="ECO:0000256" key="2">
    <source>
        <dbReference type="ARBA" id="ARBA00022801"/>
    </source>
</evidence>
<proteinExistence type="inferred from homology"/>
<dbReference type="SUPFAM" id="SSF51445">
    <property type="entry name" value="(Trans)glycosidases"/>
    <property type="match status" value="1"/>
</dbReference>